<dbReference type="InterPro" id="IPR019546">
    <property type="entry name" value="TAT_signal_bac_arc"/>
</dbReference>
<dbReference type="InterPro" id="IPR000683">
    <property type="entry name" value="Gfo/Idh/MocA-like_OxRdtase_N"/>
</dbReference>
<dbReference type="Gene3D" id="3.30.360.10">
    <property type="entry name" value="Dihydrodipicolinate Reductase, domain 2"/>
    <property type="match status" value="1"/>
</dbReference>
<keyword evidence="4" id="KW-0520">NAD</keyword>
<evidence type="ECO:0000256" key="1">
    <source>
        <dbReference type="ARBA" id="ARBA00001911"/>
    </source>
</evidence>
<dbReference type="Pfam" id="PF01408">
    <property type="entry name" value="GFO_IDH_MocA"/>
    <property type="match status" value="1"/>
</dbReference>
<dbReference type="PANTHER" id="PTHR43818">
    <property type="entry name" value="BCDNA.GH03377"/>
    <property type="match status" value="1"/>
</dbReference>
<evidence type="ECO:0000259" key="6">
    <source>
        <dbReference type="Pfam" id="PF01408"/>
    </source>
</evidence>
<dbReference type="PANTHER" id="PTHR43818:SF1">
    <property type="entry name" value="GLYCOSYL HYDROLASE FAMILY 109 PROTEIN"/>
    <property type="match status" value="1"/>
</dbReference>
<dbReference type="AlphaFoldDB" id="A0A4S8HVE1"/>
<evidence type="ECO:0000259" key="7">
    <source>
        <dbReference type="Pfam" id="PF21252"/>
    </source>
</evidence>
<dbReference type="SUPFAM" id="SSF51735">
    <property type="entry name" value="NAD(P)-binding Rossmann-fold domains"/>
    <property type="match status" value="1"/>
</dbReference>
<comment type="cofactor">
    <cofactor evidence="1">
        <name>NAD(+)</name>
        <dbReference type="ChEBI" id="CHEBI:57540"/>
    </cofactor>
</comment>
<dbReference type="RefSeq" id="WP_136577770.1">
    <property type="nucleotide sequence ID" value="NZ_STFF01000003.1"/>
</dbReference>
<evidence type="ECO:0000256" key="4">
    <source>
        <dbReference type="ARBA" id="ARBA00023027"/>
    </source>
</evidence>
<comment type="caution">
    <text evidence="8">The sequence shown here is derived from an EMBL/GenBank/DDBJ whole genome shotgun (WGS) entry which is preliminary data.</text>
</comment>
<protein>
    <submittedName>
        <fullName evidence="8">Gfo/Idh/MocA family oxidoreductase</fullName>
    </submittedName>
</protein>
<evidence type="ECO:0000313" key="9">
    <source>
        <dbReference type="Proteomes" id="UP000306918"/>
    </source>
</evidence>
<dbReference type="Proteomes" id="UP000306918">
    <property type="component" value="Unassembled WGS sequence"/>
</dbReference>
<dbReference type="InterPro" id="IPR049303">
    <property type="entry name" value="Glyco_hydro_109_C"/>
</dbReference>
<keyword evidence="3" id="KW-0378">Hydrolase</keyword>
<dbReference type="InterPro" id="IPR006311">
    <property type="entry name" value="TAT_signal"/>
</dbReference>
<name>A0A4S8HVE1_9BACT</name>
<dbReference type="Gene3D" id="3.40.50.720">
    <property type="entry name" value="NAD(P)-binding Rossmann-like Domain"/>
    <property type="match status" value="1"/>
</dbReference>
<keyword evidence="9" id="KW-1185">Reference proteome</keyword>
<keyword evidence="5" id="KW-0326">Glycosidase</keyword>
<sequence length="482" mass="53849">MSSSRRNFLKNTTAAAGGLLLPGLAGYASVEALNDSVLTTMNKAKKRKQVFNMCGYAAPEIPVVRIGYVGIGGRGSWAVNRITNIKNVEIKALCDVREAAVKSNQQTLKKAGWPAAKEYYGDNYSWKKLCEQEDLDLIYIATPWEWHVPIAVYAMEHGKHVAVEVPGARTLEECWQLVETSERTKKHCMQLENCCYDFFETLTINMAQQGVLGELIHAEGAYLHPLLDMMFGGKPKNTDDYAGEGAWRWKENQQNGNLYPTHGLGPVAQAMNINRGDKMEYLTSMSSNDFMMEALAEKLAASDAWYKQYTGKRYRGNMNTSVIKTNKGKTIMVQHDVSSPRPYSRIHALSGTKGFVQKFPEPAFIALGHEAVDGNKMKQLEEQYTPELIRHVEQAAKKIGGHGGMDFIMDWRMIDCLRNGLPLDMDVYDLATWCAVTPLSSWSVAHRSNSIDMPDFTGGSWKNNKPVDLTLRGGGNTEIVKQ</sequence>
<evidence type="ECO:0000256" key="5">
    <source>
        <dbReference type="ARBA" id="ARBA00023295"/>
    </source>
</evidence>
<evidence type="ECO:0000256" key="3">
    <source>
        <dbReference type="ARBA" id="ARBA00022801"/>
    </source>
</evidence>
<feature type="domain" description="Gfo/Idh/MocA-like oxidoreductase N-terminal" evidence="6">
    <location>
        <begin position="64"/>
        <end position="189"/>
    </location>
</feature>
<proteinExistence type="inferred from homology"/>
<feature type="domain" description="Glycosyl hydrolase 109 C-terminal" evidence="7">
    <location>
        <begin position="203"/>
        <end position="366"/>
    </location>
</feature>
<dbReference type="GO" id="GO:0000166">
    <property type="term" value="F:nucleotide binding"/>
    <property type="evidence" value="ECO:0007669"/>
    <property type="project" value="InterPro"/>
</dbReference>
<evidence type="ECO:0000256" key="2">
    <source>
        <dbReference type="ARBA" id="ARBA00009329"/>
    </source>
</evidence>
<dbReference type="InterPro" id="IPR036291">
    <property type="entry name" value="NAD(P)-bd_dom_sf"/>
</dbReference>
<accession>A0A4S8HVE1</accession>
<evidence type="ECO:0000313" key="8">
    <source>
        <dbReference type="EMBL" id="THU39638.1"/>
    </source>
</evidence>
<dbReference type="PROSITE" id="PS51318">
    <property type="entry name" value="TAT"/>
    <property type="match status" value="1"/>
</dbReference>
<dbReference type="EMBL" id="STFF01000003">
    <property type="protein sequence ID" value="THU39638.1"/>
    <property type="molecule type" value="Genomic_DNA"/>
</dbReference>
<dbReference type="InterPro" id="IPR050463">
    <property type="entry name" value="Gfo/Idh/MocA_oxidrdct_glycsds"/>
</dbReference>
<organism evidence="8 9">
    <name type="scientific">Niastella caeni</name>
    <dbReference type="NCBI Taxonomy" id="2569763"/>
    <lineage>
        <taxon>Bacteria</taxon>
        <taxon>Pseudomonadati</taxon>
        <taxon>Bacteroidota</taxon>
        <taxon>Chitinophagia</taxon>
        <taxon>Chitinophagales</taxon>
        <taxon>Chitinophagaceae</taxon>
        <taxon>Niastella</taxon>
    </lineage>
</organism>
<comment type="similarity">
    <text evidence="2">Belongs to the Gfo/Idh/MocA family. Glycosyl hydrolase 109 subfamily.</text>
</comment>
<dbReference type="Pfam" id="PF21252">
    <property type="entry name" value="Glyco_hydro_109_C"/>
    <property type="match status" value="1"/>
</dbReference>
<dbReference type="OrthoDB" id="9771072at2"/>
<dbReference type="NCBIfam" id="TIGR01409">
    <property type="entry name" value="TAT_signal_seq"/>
    <property type="match status" value="1"/>
</dbReference>
<reference evidence="8 9" key="1">
    <citation type="submission" date="2019-04" db="EMBL/GenBank/DDBJ databases">
        <title>Niastella caeni sp. nov., isolated from activated sludge.</title>
        <authorList>
            <person name="Sheng M."/>
        </authorList>
    </citation>
    <scope>NUCLEOTIDE SEQUENCE [LARGE SCALE GENOMIC DNA]</scope>
    <source>
        <strain evidence="8 9">HX-2-15</strain>
    </source>
</reference>
<gene>
    <name evidence="8" type="ORF">FAM09_14165</name>
</gene>
<dbReference type="GO" id="GO:0016798">
    <property type="term" value="F:hydrolase activity, acting on glycosyl bonds"/>
    <property type="evidence" value="ECO:0007669"/>
    <property type="project" value="UniProtKB-KW"/>
</dbReference>